<gene>
    <name evidence="1" type="ORF">DPX16_22119</name>
</gene>
<evidence type="ECO:0000313" key="2">
    <source>
        <dbReference type="Proteomes" id="UP000281406"/>
    </source>
</evidence>
<dbReference type="Proteomes" id="UP000281406">
    <property type="component" value="Unassembled WGS sequence"/>
</dbReference>
<proteinExistence type="predicted"/>
<reference evidence="1 2" key="1">
    <citation type="submission" date="2018-10" db="EMBL/GenBank/DDBJ databases">
        <title>Genome assembly for a Yunnan-Guizhou Plateau 3E fish, Anabarilius grahami (Regan), and its evolutionary and genetic applications.</title>
        <authorList>
            <person name="Jiang W."/>
        </authorList>
    </citation>
    <scope>NUCLEOTIDE SEQUENCE [LARGE SCALE GENOMIC DNA]</scope>
    <source>
        <strain evidence="1">AG-KIZ</strain>
        <tissue evidence="1">Muscle</tissue>
    </source>
</reference>
<comment type="caution">
    <text evidence="1">The sequence shown here is derived from an EMBL/GenBank/DDBJ whole genome shotgun (WGS) entry which is preliminary data.</text>
</comment>
<dbReference type="AlphaFoldDB" id="A0A3N0XNC4"/>
<sequence length="175" mass="19354">MSTPPDPYTPQRGRDRTSNALEDPALTNDLDSNADHLYSFCGSLQSPFKTSLMVNDSCQSDMHVAAGPLRWLKMHSLHQLYKQLAACLDAFRLCLAYDDFHFSSLKAQKLKSNVTLDVLCVAGLSDNRDMIVSRITSVHSPQDNNTQGRNPVHLALTQHAVPGHGVSEHQTPLQT</sequence>
<accession>A0A3N0XNC4</accession>
<name>A0A3N0XNC4_ANAGA</name>
<organism evidence="1 2">
    <name type="scientific">Anabarilius grahami</name>
    <name type="common">Kanglang fish</name>
    <name type="synonym">Barilius grahami</name>
    <dbReference type="NCBI Taxonomy" id="495550"/>
    <lineage>
        <taxon>Eukaryota</taxon>
        <taxon>Metazoa</taxon>
        <taxon>Chordata</taxon>
        <taxon>Craniata</taxon>
        <taxon>Vertebrata</taxon>
        <taxon>Euteleostomi</taxon>
        <taxon>Actinopterygii</taxon>
        <taxon>Neopterygii</taxon>
        <taxon>Teleostei</taxon>
        <taxon>Ostariophysi</taxon>
        <taxon>Cypriniformes</taxon>
        <taxon>Xenocyprididae</taxon>
        <taxon>Xenocypridinae</taxon>
        <taxon>Xenocypridinae incertae sedis</taxon>
        <taxon>Anabarilius</taxon>
    </lineage>
</organism>
<dbReference type="EMBL" id="RJVU01067793">
    <property type="protein sequence ID" value="ROI81884.1"/>
    <property type="molecule type" value="Genomic_DNA"/>
</dbReference>
<protein>
    <submittedName>
        <fullName evidence="1">Uncharacterized protein</fullName>
    </submittedName>
</protein>
<keyword evidence="2" id="KW-1185">Reference proteome</keyword>
<evidence type="ECO:0000313" key="1">
    <source>
        <dbReference type="EMBL" id="ROI81884.1"/>
    </source>
</evidence>